<dbReference type="AlphaFoldDB" id="A0A2U3KY61"/>
<name>A0A2U3KY61_9FIRM</name>
<evidence type="ECO:0000313" key="2">
    <source>
        <dbReference type="Proteomes" id="UP000238916"/>
    </source>
</evidence>
<proteinExistence type="predicted"/>
<dbReference type="Proteomes" id="UP000238916">
    <property type="component" value="Unassembled WGS sequence"/>
</dbReference>
<reference evidence="2" key="1">
    <citation type="submission" date="2018-02" db="EMBL/GenBank/DDBJ databases">
        <authorList>
            <person name="Hausmann B."/>
        </authorList>
    </citation>
    <scope>NUCLEOTIDE SEQUENCE [LARGE SCALE GENOMIC DNA]</scope>
    <source>
        <strain evidence="2">Peat soil MAG SbF1</strain>
    </source>
</reference>
<protein>
    <submittedName>
        <fullName evidence="1">Uncharacterized protein</fullName>
    </submittedName>
</protein>
<organism evidence="1 2">
    <name type="scientific">Candidatus Desulfosporosinus infrequens</name>
    <dbReference type="NCBI Taxonomy" id="2043169"/>
    <lineage>
        <taxon>Bacteria</taxon>
        <taxon>Bacillati</taxon>
        <taxon>Bacillota</taxon>
        <taxon>Clostridia</taxon>
        <taxon>Eubacteriales</taxon>
        <taxon>Desulfitobacteriaceae</taxon>
        <taxon>Desulfosporosinus</taxon>
    </lineage>
</organism>
<gene>
    <name evidence="1" type="ORF">SBF1_310046</name>
</gene>
<evidence type="ECO:0000313" key="1">
    <source>
        <dbReference type="EMBL" id="SPF44563.1"/>
    </source>
</evidence>
<dbReference type="EMBL" id="OMOF01000235">
    <property type="protein sequence ID" value="SPF44563.1"/>
    <property type="molecule type" value="Genomic_DNA"/>
</dbReference>
<accession>A0A2U3KY61</accession>
<sequence>MHKHGHIISNIEERMISIKSVWANVDLRDPINQERLELRKFENRSFWARLFRR</sequence>